<accession>A0A2S7E9V7</accession>
<sequence>MDILGREFSFKTFQTAGPSIHQSMIICCWLRRAKKRRARSPVVKREWPRLAPRAGFSQTYSQAHPQAAGGLSCGKAFGELTGPIEGL</sequence>
<gene>
    <name evidence="1" type="ORF">XpopCFBP1817_18785</name>
</gene>
<protein>
    <submittedName>
        <fullName evidence="1">Uncharacterized protein</fullName>
    </submittedName>
</protein>
<name>A0A2S7E9V7_9XANT</name>
<dbReference type="Proteomes" id="UP000239939">
    <property type="component" value="Unassembled WGS sequence"/>
</dbReference>
<dbReference type="AlphaFoldDB" id="A0A2S7E9V7"/>
<proteinExistence type="predicted"/>
<evidence type="ECO:0000313" key="1">
    <source>
        <dbReference type="EMBL" id="PPU86928.1"/>
    </source>
</evidence>
<reference evidence="2" key="1">
    <citation type="submission" date="2016-08" db="EMBL/GenBank/DDBJ databases">
        <authorList>
            <person name="Merda D."/>
            <person name="Briand M."/>
            <person name="Taghouti G."/>
            <person name="Carrere S."/>
            <person name="Gouzy J."/>
            <person name="Portier P."/>
            <person name="Jacques M.-A."/>
            <person name="Fischer-Le Saux M."/>
        </authorList>
    </citation>
    <scope>NUCLEOTIDE SEQUENCE [LARGE SCALE GENOMIC DNA]</scope>
    <source>
        <strain evidence="2">CFBP1817</strain>
    </source>
</reference>
<keyword evidence="2" id="KW-1185">Reference proteome</keyword>
<comment type="caution">
    <text evidence="1">The sequence shown here is derived from an EMBL/GenBank/DDBJ whole genome shotgun (WGS) entry which is preliminary data.</text>
</comment>
<organism evidence="1 2">
    <name type="scientific">Xanthomonas populi</name>
    <dbReference type="NCBI Taxonomy" id="53414"/>
    <lineage>
        <taxon>Bacteria</taxon>
        <taxon>Pseudomonadati</taxon>
        <taxon>Pseudomonadota</taxon>
        <taxon>Gammaproteobacteria</taxon>
        <taxon>Lysobacterales</taxon>
        <taxon>Lysobacteraceae</taxon>
        <taxon>Xanthomonas</taxon>
    </lineage>
</organism>
<evidence type="ECO:0000313" key="2">
    <source>
        <dbReference type="Proteomes" id="UP000239939"/>
    </source>
</evidence>
<dbReference type="EMBL" id="MDEJ01000186">
    <property type="protein sequence ID" value="PPU86928.1"/>
    <property type="molecule type" value="Genomic_DNA"/>
</dbReference>